<name>A0A2K9NQ11_BACTC</name>
<organism evidence="2 3">
    <name type="scientific">Bacteriovorax stolpii</name>
    <name type="common">Bdellovibrio stolpii</name>
    <dbReference type="NCBI Taxonomy" id="960"/>
    <lineage>
        <taxon>Bacteria</taxon>
        <taxon>Pseudomonadati</taxon>
        <taxon>Bdellovibrionota</taxon>
        <taxon>Bacteriovoracia</taxon>
        <taxon>Bacteriovoracales</taxon>
        <taxon>Bacteriovoracaceae</taxon>
        <taxon>Bacteriovorax</taxon>
    </lineage>
</organism>
<accession>A0A2K9NQ11</accession>
<evidence type="ECO:0000313" key="2">
    <source>
        <dbReference type="EMBL" id="AUN97626.1"/>
    </source>
</evidence>
<dbReference type="RefSeq" id="WP_102242921.1">
    <property type="nucleotide sequence ID" value="NZ_CP025704.1"/>
</dbReference>
<reference evidence="2 3" key="1">
    <citation type="submission" date="2018-01" db="EMBL/GenBank/DDBJ databases">
        <title>Complete genome sequence of Bacteriovorax stolpii DSM12778.</title>
        <authorList>
            <person name="Tang B."/>
            <person name="Chang J."/>
        </authorList>
    </citation>
    <scope>NUCLEOTIDE SEQUENCE [LARGE SCALE GENOMIC DNA]</scope>
    <source>
        <strain evidence="2 3">DSM 12778</strain>
    </source>
</reference>
<gene>
    <name evidence="2" type="ORF">C0V70_05755</name>
</gene>
<dbReference type="Pfam" id="PF12728">
    <property type="entry name" value="HTH_17"/>
    <property type="match status" value="1"/>
</dbReference>
<dbReference type="AlphaFoldDB" id="A0A2K9NQ11"/>
<keyword evidence="3" id="KW-1185">Reference proteome</keyword>
<proteinExistence type="predicted"/>
<evidence type="ECO:0000313" key="3">
    <source>
        <dbReference type="Proteomes" id="UP000235584"/>
    </source>
</evidence>
<dbReference type="KEGG" id="bsto:C0V70_05755"/>
<protein>
    <recommendedName>
        <fullName evidence="1">Helix-turn-helix domain-containing protein</fullName>
    </recommendedName>
</protein>
<sequence length="82" mass="9690">MNNSALILEKKCYINSGIENENFQAQLFNNLIWGIDEVSRFTSYTKGTIYNLVSEGDIPYRKRRGRLWFIPNEILKWMKGEL</sequence>
<dbReference type="InterPro" id="IPR041657">
    <property type="entry name" value="HTH_17"/>
</dbReference>
<dbReference type="EMBL" id="CP025704">
    <property type="protein sequence ID" value="AUN97626.1"/>
    <property type="molecule type" value="Genomic_DNA"/>
</dbReference>
<feature type="domain" description="Helix-turn-helix" evidence="1">
    <location>
        <begin position="35"/>
        <end position="79"/>
    </location>
</feature>
<dbReference type="Proteomes" id="UP000235584">
    <property type="component" value="Chromosome"/>
</dbReference>
<evidence type="ECO:0000259" key="1">
    <source>
        <dbReference type="Pfam" id="PF12728"/>
    </source>
</evidence>